<dbReference type="InterPro" id="IPR008144">
    <property type="entry name" value="Guanylate_kin-like_dom"/>
</dbReference>
<feature type="binding site" evidence="9">
    <location>
        <begin position="13"/>
        <end position="20"/>
    </location>
    <ligand>
        <name>ATP</name>
        <dbReference type="ChEBI" id="CHEBI:30616"/>
    </ligand>
</feature>
<evidence type="ECO:0000256" key="7">
    <source>
        <dbReference type="ARBA" id="ARBA00022840"/>
    </source>
</evidence>
<sequence length="206" mass="23069">MNHSSGTLYIVSAPSGAGKTSLVTALTQADKNIRVSVSHTTRAKRQGEEHGVNYHFVAHEEFQALIAKGDFLEHAEVFGNFYGTSRSALQQTLDQGIDLILEIDWQGAQQVRELMPQALSIFILPPSQEALRERLTGRGQDSEEIIEGRMKEAVSEMEHYGEYEYVIINDDFATALEDIKAVFRSNRLLLDKQKQRHGALLKQLVG</sequence>
<dbReference type="InterPro" id="IPR017665">
    <property type="entry name" value="Guanylate_kinase"/>
</dbReference>
<keyword evidence="5 9" id="KW-0547">Nucleotide-binding</keyword>
<evidence type="ECO:0000256" key="6">
    <source>
        <dbReference type="ARBA" id="ARBA00022777"/>
    </source>
</evidence>
<evidence type="ECO:0000256" key="8">
    <source>
        <dbReference type="ARBA" id="ARBA00030128"/>
    </source>
</evidence>
<dbReference type="PANTHER" id="PTHR23117:SF13">
    <property type="entry name" value="GUANYLATE KINASE"/>
    <property type="match status" value="1"/>
</dbReference>
<comment type="catalytic activity">
    <reaction evidence="9">
        <text>GMP + ATP = GDP + ADP</text>
        <dbReference type="Rhea" id="RHEA:20780"/>
        <dbReference type="ChEBI" id="CHEBI:30616"/>
        <dbReference type="ChEBI" id="CHEBI:58115"/>
        <dbReference type="ChEBI" id="CHEBI:58189"/>
        <dbReference type="ChEBI" id="CHEBI:456216"/>
        <dbReference type="EC" id="2.7.4.8"/>
    </reaction>
</comment>
<protein>
    <recommendedName>
        <fullName evidence="3 9">Guanylate kinase</fullName>
        <ecNumber evidence="2 9">2.7.4.8</ecNumber>
    </recommendedName>
    <alternativeName>
        <fullName evidence="8 9">GMP kinase</fullName>
    </alternativeName>
</protein>
<dbReference type="PANTHER" id="PTHR23117">
    <property type="entry name" value="GUANYLATE KINASE-RELATED"/>
    <property type="match status" value="1"/>
</dbReference>
<dbReference type="HAMAP" id="MF_00328">
    <property type="entry name" value="Guanylate_kinase"/>
    <property type="match status" value="1"/>
</dbReference>
<evidence type="ECO:0000256" key="1">
    <source>
        <dbReference type="ARBA" id="ARBA00005790"/>
    </source>
</evidence>
<keyword evidence="9" id="KW-0963">Cytoplasm</keyword>
<evidence type="ECO:0000256" key="9">
    <source>
        <dbReference type="HAMAP-Rule" id="MF_00328"/>
    </source>
</evidence>
<dbReference type="SUPFAM" id="SSF52540">
    <property type="entry name" value="P-loop containing nucleoside triphosphate hydrolases"/>
    <property type="match status" value="1"/>
</dbReference>
<keyword evidence="6 9" id="KW-0418">Kinase</keyword>
<dbReference type="InterPro" id="IPR027417">
    <property type="entry name" value="P-loop_NTPase"/>
</dbReference>
<comment type="similarity">
    <text evidence="1 9">Belongs to the guanylate kinase family.</text>
</comment>
<evidence type="ECO:0000259" key="10">
    <source>
        <dbReference type="PROSITE" id="PS50052"/>
    </source>
</evidence>
<accession>A0ABW8NSZ2</accession>
<dbReference type="Gene3D" id="3.30.63.10">
    <property type="entry name" value="Guanylate Kinase phosphate binding domain"/>
    <property type="match status" value="1"/>
</dbReference>
<name>A0ABW8NSZ2_9PSED</name>
<dbReference type="GO" id="GO:0004385">
    <property type="term" value="F:GMP kinase activity"/>
    <property type="evidence" value="ECO:0007669"/>
    <property type="project" value="UniProtKB-EC"/>
</dbReference>
<dbReference type="EC" id="2.7.4.8" evidence="2 9"/>
<evidence type="ECO:0000313" key="12">
    <source>
        <dbReference type="Proteomes" id="UP001621534"/>
    </source>
</evidence>
<gene>
    <name evidence="9 11" type="primary">gmk</name>
    <name evidence="11" type="ORF">KW869_06115</name>
</gene>
<dbReference type="EMBL" id="JAHWXS010000005">
    <property type="protein sequence ID" value="MFK5733093.1"/>
    <property type="molecule type" value="Genomic_DNA"/>
</dbReference>
<dbReference type="SMART" id="SM00072">
    <property type="entry name" value="GuKc"/>
    <property type="match status" value="1"/>
</dbReference>
<dbReference type="NCBIfam" id="TIGR03263">
    <property type="entry name" value="guanyl_kin"/>
    <property type="match status" value="1"/>
</dbReference>
<organism evidence="11 12">
    <name type="scientific">Pseudomonas urmiensis</name>
    <dbReference type="NCBI Taxonomy" id="2745493"/>
    <lineage>
        <taxon>Bacteria</taxon>
        <taxon>Pseudomonadati</taxon>
        <taxon>Pseudomonadota</taxon>
        <taxon>Gammaproteobacteria</taxon>
        <taxon>Pseudomonadales</taxon>
        <taxon>Pseudomonadaceae</taxon>
        <taxon>Pseudomonas</taxon>
    </lineage>
</organism>
<proteinExistence type="inferred from homology"/>
<dbReference type="Gene3D" id="3.40.50.300">
    <property type="entry name" value="P-loop containing nucleotide triphosphate hydrolases"/>
    <property type="match status" value="1"/>
</dbReference>
<comment type="function">
    <text evidence="9">Essential for recycling GMP and indirectly, cGMP.</text>
</comment>
<evidence type="ECO:0000313" key="11">
    <source>
        <dbReference type="EMBL" id="MFK5733093.1"/>
    </source>
</evidence>
<comment type="caution">
    <text evidence="11">The sequence shown here is derived from an EMBL/GenBank/DDBJ whole genome shotgun (WGS) entry which is preliminary data.</text>
</comment>
<dbReference type="InterPro" id="IPR020590">
    <property type="entry name" value="Guanylate_kinase_CS"/>
</dbReference>
<keyword evidence="4 9" id="KW-0808">Transferase</keyword>
<comment type="subcellular location">
    <subcellularLocation>
        <location evidence="9">Cytoplasm</location>
    </subcellularLocation>
</comment>
<dbReference type="InterPro" id="IPR008145">
    <property type="entry name" value="GK/Ca_channel_bsu"/>
</dbReference>
<dbReference type="Pfam" id="PF00625">
    <property type="entry name" value="Guanylate_kin"/>
    <property type="match status" value="1"/>
</dbReference>
<dbReference type="PROSITE" id="PS00856">
    <property type="entry name" value="GUANYLATE_KINASE_1"/>
    <property type="match status" value="1"/>
</dbReference>
<evidence type="ECO:0000256" key="3">
    <source>
        <dbReference type="ARBA" id="ARBA00016296"/>
    </source>
</evidence>
<dbReference type="PROSITE" id="PS50052">
    <property type="entry name" value="GUANYLATE_KINASE_2"/>
    <property type="match status" value="1"/>
</dbReference>
<keyword evidence="12" id="KW-1185">Reference proteome</keyword>
<dbReference type="RefSeq" id="WP_405129173.1">
    <property type="nucleotide sequence ID" value="NZ_JAHWXS010000005.1"/>
</dbReference>
<dbReference type="CDD" id="cd00071">
    <property type="entry name" value="GMPK"/>
    <property type="match status" value="1"/>
</dbReference>
<keyword evidence="7 9" id="KW-0067">ATP-binding</keyword>
<feature type="domain" description="Guanylate kinase-like" evidence="10">
    <location>
        <begin position="6"/>
        <end position="184"/>
    </location>
</feature>
<dbReference type="Proteomes" id="UP001621534">
    <property type="component" value="Unassembled WGS sequence"/>
</dbReference>
<evidence type="ECO:0000256" key="2">
    <source>
        <dbReference type="ARBA" id="ARBA00012961"/>
    </source>
</evidence>
<evidence type="ECO:0000256" key="4">
    <source>
        <dbReference type="ARBA" id="ARBA00022679"/>
    </source>
</evidence>
<evidence type="ECO:0000256" key="5">
    <source>
        <dbReference type="ARBA" id="ARBA00022741"/>
    </source>
</evidence>
<reference evidence="11 12" key="1">
    <citation type="journal article" date="2012" name="Plant Soil">
        <title>Screening of plant growth-promoting traits in arsenic-resistant bacteria isolated from the rhizosphere of soybean plants from Argentinean agricultural soil.</title>
        <authorList>
            <person name="Wevar Oller A.L."/>
            <person name="Talano M.A."/>
            <person name="Agostini E."/>
        </authorList>
    </citation>
    <scope>NUCLEOTIDE SEQUENCE [LARGE SCALE GENOMIC DNA]</scope>
    <source>
        <strain evidence="11 12">AW4</strain>
    </source>
</reference>